<dbReference type="AlphaFoldDB" id="A0A4C1YBQ5"/>
<feature type="region of interest" description="Disordered" evidence="1">
    <location>
        <begin position="101"/>
        <end position="141"/>
    </location>
</feature>
<sequence>MIRLTSENYGVIFTKKSYGAFAPWISTAGLKPRFIKADFEKLQVDMIETPVPISAEKKKDLSAVLPHLAGDRKLLFFVITYFRRRHGRFDHLVVGAADRALSAPPTERRQRRRQSAVSAADRALSAPPSEHYQHHCVKTNTNPGANDFMPFVIEN</sequence>
<evidence type="ECO:0000313" key="3">
    <source>
        <dbReference type="Proteomes" id="UP000299102"/>
    </source>
</evidence>
<name>A0A4C1YBQ5_EUMVA</name>
<reference evidence="2 3" key="1">
    <citation type="journal article" date="2019" name="Commun. Biol.">
        <title>The bagworm genome reveals a unique fibroin gene that provides high tensile strength.</title>
        <authorList>
            <person name="Kono N."/>
            <person name="Nakamura H."/>
            <person name="Ohtoshi R."/>
            <person name="Tomita M."/>
            <person name="Numata K."/>
            <person name="Arakawa K."/>
        </authorList>
    </citation>
    <scope>NUCLEOTIDE SEQUENCE [LARGE SCALE GENOMIC DNA]</scope>
</reference>
<comment type="caution">
    <text evidence="2">The sequence shown here is derived from an EMBL/GenBank/DDBJ whole genome shotgun (WGS) entry which is preliminary data.</text>
</comment>
<gene>
    <name evidence="2" type="ORF">EVAR_38260_1</name>
</gene>
<evidence type="ECO:0000313" key="2">
    <source>
        <dbReference type="EMBL" id="GBP71927.1"/>
    </source>
</evidence>
<dbReference type="EMBL" id="BGZK01001126">
    <property type="protein sequence ID" value="GBP71927.1"/>
    <property type="molecule type" value="Genomic_DNA"/>
</dbReference>
<dbReference type="OrthoDB" id="6611988at2759"/>
<proteinExistence type="predicted"/>
<dbReference type="Proteomes" id="UP000299102">
    <property type="component" value="Unassembled WGS sequence"/>
</dbReference>
<evidence type="ECO:0000256" key="1">
    <source>
        <dbReference type="SAM" id="MobiDB-lite"/>
    </source>
</evidence>
<accession>A0A4C1YBQ5</accession>
<keyword evidence="3" id="KW-1185">Reference proteome</keyword>
<organism evidence="2 3">
    <name type="scientific">Eumeta variegata</name>
    <name type="common">Bagworm moth</name>
    <name type="synonym">Eumeta japonica</name>
    <dbReference type="NCBI Taxonomy" id="151549"/>
    <lineage>
        <taxon>Eukaryota</taxon>
        <taxon>Metazoa</taxon>
        <taxon>Ecdysozoa</taxon>
        <taxon>Arthropoda</taxon>
        <taxon>Hexapoda</taxon>
        <taxon>Insecta</taxon>
        <taxon>Pterygota</taxon>
        <taxon>Neoptera</taxon>
        <taxon>Endopterygota</taxon>
        <taxon>Lepidoptera</taxon>
        <taxon>Glossata</taxon>
        <taxon>Ditrysia</taxon>
        <taxon>Tineoidea</taxon>
        <taxon>Psychidae</taxon>
        <taxon>Oiketicinae</taxon>
        <taxon>Eumeta</taxon>
    </lineage>
</organism>
<protein>
    <submittedName>
        <fullName evidence="2">Uncharacterized protein</fullName>
    </submittedName>
</protein>